<dbReference type="InterPro" id="IPR003746">
    <property type="entry name" value="DUF167"/>
</dbReference>
<dbReference type="EMBL" id="FOTW01000004">
    <property type="protein sequence ID" value="SFL46303.1"/>
    <property type="molecule type" value="Genomic_DNA"/>
</dbReference>
<comment type="similarity">
    <text evidence="1 2">Belongs to the UPF0235 family.</text>
</comment>
<dbReference type="HAMAP" id="MF_00634">
    <property type="entry name" value="UPF0235"/>
    <property type="match status" value="1"/>
</dbReference>
<evidence type="ECO:0000313" key="4">
    <source>
        <dbReference type="Proteomes" id="UP000199470"/>
    </source>
</evidence>
<dbReference type="GO" id="GO:0005737">
    <property type="term" value="C:cytoplasm"/>
    <property type="evidence" value="ECO:0007669"/>
    <property type="project" value="TreeGrafter"/>
</dbReference>
<dbReference type="PANTHER" id="PTHR13420:SF7">
    <property type="entry name" value="UPF0235 PROTEIN C15ORF40"/>
    <property type="match status" value="1"/>
</dbReference>
<dbReference type="Gene3D" id="3.30.1200.10">
    <property type="entry name" value="YggU-like"/>
    <property type="match status" value="1"/>
</dbReference>
<proteinExistence type="inferred from homology"/>
<reference evidence="3 4" key="1">
    <citation type="submission" date="2016-10" db="EMBL/GenBank/DDBJ databases">
        <authorList>
            <person name="de Groot N.N."/>
        </authorList>
    </citation>
    <scope>NUCLEOTIDE SEQUENCE [LARGE SCALE GENOMIC DNA]</scope>
    <source>
        <strain evidence="3 4">ATCC 43154</strain>
    </source>
</reference>
<gene>
    <name evidence="3" type="ORF">SAMN02982985_00271</name>
</gene>
<dbReference type="OrthoDB" id="9800587at2"/>
<dbReference type="PANTHER" id="PTHR13420">
    <property type="entry name" value="UPF0235 PROTEIN C15ORF40"/>
    <property type="match status" value="1"/>
</dbReference>
<dbReference type="SUPFAM" id="SSF69786">
    <property type="entry name" value="YggU-like"/>
    <property type="match status" value="1"/>
</dbReference>
<dbReference type="STRING" id="758825.SAMN02982985_00271"/>
<dbReference type="SMART" id="SM01152">
    <property type="entry name" value="DUF167"/>
    <property type="match status" value="1"/>
</dbReference>
<dbReference type="InterPro" id="IPR036591">
    <property type="entry name" value="YggU-like_sf"/>
</dbReference>
<dbReference type="RefSeq" id="WP_093382589.1">
    <property type="nucleotide sequence ID" value="NZ_FOTW01000004.1"/>
</dbReference>
<name>A0A1I4HX29_9BURK</name>
<dbReference type="Pfam" id="PF02594">
    <property type="entry name" value="DUF167"/>
    <property type="match status" value="1"/>
</dbReference>
<dbReference type="Proteomes" id="UP000199470">
    <property type="component" value="Unassembled WGS sequence"/>
</dbReference>
<evidence type="ECO:0000256" key="2">
    <source>
        <dbReference type="HAMAP-Rule" id="MF_00634"/>
    </source>
</evidence>
<protein>
    <recommendedName>
        <fullName evidence="2">UPF0235 protein SAMN02982985_00271</fullName>
    </recommendedName>
</protein>
<dbReference type="NCBIfam" id="TIGR00251">
    <property type="entry name" value="DUF167 family protein"/>
    <property type="match status" value="1"/>
</dbReference>
<evidence type="ECO:0000256" key="1">
    <source>
        <dbReference type="ARBA" id="ARBA00010364"/>
    </source>
</evidence>
<evidence type="ECO:0000313" key="3">
    <source>
        <dbReference type="EMBL" id="SFL46303.1"/>
    </source>
</evidence>
<sequence length="101" mass="10746">MKPAWCSALPGGVRLAVQIQANAKKTEVIGVLEDALKIKLHAQPIEGKANEALIRFLADALSVPKSAIALTHGQTNKRKLLELSSSKLTPESVAKLLLGEP</sequence>
<keyword evidence="4" id="KW-1185">Reference proteome</keyword>
<accession>A0A1I4HX29</accession>
<dbReference type="AlphaFoldDB" id="A0A1I4HX29"/>
<organism evidence="3 4">
    <name type="scientific">Rugamonas rubra</name>
    <dbReference type="NCBI Taxonomy" id="758825"/>
    <lineage>
        <taxon>Bacteria</taxon>
        <taxon>Pseudomonadati</taxon>
        <taxon>Pseudomonadota</taxon>
        <taxon>Betaproteobacteria</taxon>
        <taxon>Burkholderiales</taxon>
        <taxon>Oxalobacteraceae</taxon>
        <taxon>Telluria group</taxon>
        <taxon>Rugamonas</taxon>
    </lineage>
</organism>